<keyword evidence="1" id="KW-0812">Transmembrane</keyword>
<gene>
    <name evidence="2" type="ORF">B4N89_12110</name>
</gene>
<reference evidence="2 3" key="1">
    <citation type="submission" date="2017-03" db="EMBL/GenBank/DDBJ databases">
        <title>Draft genome sequence of Streptomyces scabrisporus NF3, endophyte isolated from Amphipterygium adstringens.</title>
        <authorList>
            <person name="Vazquez M."/>
            <person name="Ceapa C.D."/>
            <person name="Rodriguez Luna D."/>
            <person name="Sanchez Esquivel S."/>
        </authorList>
    </citation>
    <scope>NUCLEOTIDE SEQUENCE [LARGE SCALE GENOMIC DNA]</scope>
    <source>
        <strain evidence="2 3">NF3</strain>
    </source>
</reference>
<sequence length="111" mass="12026">MELFAIVFVSVAGGGVLVRARTVVRMYELAAWRRWLPLSLALLGIAVSLLRAEDVVPVAALIALPCYVASVLFTQAGIQHAVDEEAARHRRHDVVMIPAPDPDRTPASAWG</sequence>
<evidence type="ECO:0000313" key="2">
    <source>
        <dbReference type="EMBL" id="OPC81592.1"/>
    </source>
</evidence>
<dbReference type="Proteomes" id="UP000190037">
    <property type="component" value="Unassembled WGS sequence"/>
</dbReference>
<dbReference type="AlphaFoldDB" id="A0A1T3NY28"/>
<comment type="caution">
    <text evidence="2">The sequence shown here is derived from an EMBL/GenBank/DDBJ whole genome shotgun (WGS) entry which is preliminary data.</text>
</comment>
<feature type="transmembrane region" description="Helical" evidence="1">
    <location>
        <begin position="6"/>
        <end position="23"/>
    </location>
</feature>
<feature type="transmembrane region" description="Helical" evidence="1">
    <location>
        <begin position="35"/>
        <end position="52"/>
    </location>
</feature>
<feature type="transmembrane region" description="Helical" evidence="1">
    <location>
        <begin position="58"/>
        <end position="82"/>
    </location>
</feature>
<evidence type="ECO:0000256" key="1">
    <source>
        <dbReference type="SAM" id="Phobius"/>
    </source>
</evidence>
<name>A0A1T3NY28_9ACTN</name>
<evidence type="ECO:0000313" key="3">
    <source>
        <dbReference type="Proteomes" id="UP000190037"/>
    </source>
</evidence>
<keyword evidence="1" id="KW-0472">Membrane</keyword>
<keyword evidence="3" id="KW-1185">Reference proteome</keyword>
<dbReference type="EMBL" id="MWQN01000001">
    <property type="protein sequence ID" value="OPC81592.1"/>
    <property type="molecule type" value="Genomic_DNA"/>
</dbReference>
<keyword evidence="1" id="KW-1133">Transmembrane helix</keyword>
<organism evidence="2 3">
    <name type="scientific">Embleya scabrispora</name>
    <dbReference type="NCBI Taxonomy" id="159449"/>
    <lineage>
        <taxon>Bacteria</taxon>
        <taxon>Bacillati</taxon>
        <taxon>Actinomycetota</taxon>
        <taxon>Actinomycetes</taxon>
        <taxon>Kitasatosporales</taxon>
        <taxon>Streptomycetaceae</taxon>
        <taxon>Embleya</taxon>
    </lineage>
</organism>
<protein>
    <submittedName>
        <fullName evidence="2">Uncharacterized protein</fullName>
    </submittedName>
</protein>
<accession>A0A1T3NY28</accession>
<proteinExistence type="predicted"/>